<dbReference type="Pfam" id="PF00144">
    <property type="entry name" value="Beta-lactamase"/>
    <property type="match status" value="1"/>
</dbReference>
<feature type="domain" description="Beta-lactamase-related" evidence="1">
    <location>
        <begin position="53"/>
        <end position="346"/>
    </location>
</feature>
<dbReference type="EMBL" id="MIKC01000010">
    <property type="protein sequence ID" value="OEG22910.1"/>
    <property type="molecule type" value="Genomic_DNA"/>
</dbReference>
<dbReference type="RefSeq" id="WP_069639680.1">
    <property type="nucleotide sequence ID" value="NZ_JAFBEZ010000019.1"/>
</dbReference>
<dbReference type="Gene3D" id="3.40.710.10">
    <property type="entry name" value="DD-peptidase/beta-lactamase superfamily"/>
    <property type="match status" value="1"/>
</dbReference>
<organism evidence="2 3">
    <name type="scientific">Enterococcus ureilyticus</name>
    <dbReference type="NCBI Taxonomy" id="1131292"/>
    <lineage>
        <taxon>Bacteria</taxon>
        <taxon>Bacillati</taxon>
        <taxon>Bacillota</taxon>
        <taxon>Bacilli</taxon>
        <taxon>Lactobacillales</taxon>
        <taxon>Enterococcaceae</taxon>
        <taxon>Enterococcus</taxon>
    </lineage>
</organism>
<accession>A0A1E5HE53</accession>
<dbReference type="SUPFAM" id="SSF56601">
    <property type="entry name" value="beta-lactamase/transpeptidase-like"/>
    <property type="match status" value="1"/>
</dbReference>
<evidence type="ECO:0000259" key="1">
    <source>
        <dbReference type="Pfam" id="PF00144"/>
    </source>
</evidence>
<proteinExistence type="predicted"/>
<evidence type="ECO:0000313" key="2">
    <source>
        <dbReference type="EMBL" id="OEG22910.1"/>
    </source>
</evidence>
<comment type="caution">
    <text evidence="2">The sequence shown here is derived from an EMBL/GenBank/DDBJ whole genome shotgun (WGS) entry which is preliminary data.</text>
</comment>
<gene>
    <name evidence="2" type="ORF">BCR24_14385</name>
</gene>
<dbReference type="InterPro" id="IPR001466">
    <property type="entry name" value="Beta-lactam-related"/>
</dbReference>
<dbReference type="GO" id="GO:0016787">
    <property type="term" value="F:hydrolase activity"/>
    <property type="evidence" value="ECO:0007669"/>
    <property type="project" value="UniProtKB-KW"/>
</dbReference>
<reference evidence="3" key="1">
    <citation type="submission" date="2016-09" db="EMBL/GenBank/DDBJ databases">
        <authorList>
            <person name="Gulvik C.A."/>
        </authorList>
    </citation>
    <scope>NUCLEOTIDE SEQUENCE [LARGE SCALE GENOMIC DNA]</scope>
    <source>
        <strain evidence="3">LMG 26676</strain>
    </source>
</reference>
<dbReference type="PANTHER" id="PTHR46825:SF9">
    <property type="entry name" value="BETA-LACTAMASE-RELATED DOMAIN-CONTAINING PROTEIN"/>
    <property type="match status" value="1"/>
</dbReference>
<protein>
    <submittedName>
        <fullName evidence="2">Serine hydrolase</fullName>
    </submittedName>
</protein>
<dbReference type="OrthoDB" id="2157616at2"/>
<keyword evidence="3" id="KW-1185">Reference proteome</keyword>
<dbReference type="InterPro" id="IPR050491">
    <property type="entry name" value="AmpC-like"/>
</dbReference>
<dbReference type="PANTHER" id="PTHR46825">
    <property type="entry name" value="D-ALANYL-D-ALANINE-CARBOXYPEPTIDASE/ENDOPEPTIDASE AMPH"/>
    <property type="match status" value="1"/>
</dbReference>
<dbReference type="InterPro" id="IPR012338">
    <property type="entry name" value="Beta-lactam/transpept-like"/>
</dbReference>
<dbReference type="STRING" id="1131292.BCR24_14385"/>
<dbReference type="AlphaFoldDB" id="A0A1E5HE53"/>
<dbReference type="PROSITE" id="PS51257">
    <property type="entry name" value="PROKAR_LIPOPROTEIN"/>
    <property type="match status" value="1"/>
</dbReference>
<evidence type="ECO:0000313" key="3">
    <source>
        <dbReference type="Proteomes" id="UP000094469"/>
    </source>
</evidence>
<dbReference type="Proteomes" id="UP000094469">
    <property type="component" value="Unassembled WGS sequence"/>
</dbReference>
<keyword evidence="2" id="KW-0378">Hydrolase</keyword>
<name>A0A1E5HE53_9ENTE</name>
<sequence>MNRLRKRVLLISVFCLLVVLVGGCFFYKEYHLIETKQSKQTETDTTSSRQETIDQIINDSHFKGTVLLIDQQTKFYEKSYGYADVKNKYPNKIEGIFPIASLQKIITGAIILTLVKDGKLELDATLDKFYPQIDFSQTITIRQLLDHRSGISMVEEAPKQLLIDEESQLENALDTLTVTHNKEFDYTNGNYTLLAGIIAQITGQSYEMVVKKRVIDPLSLTQTYFWDQLPTDEITPQPYFYTGQDYQDDPYPASKKLFSSLLGAGNLYMSAEDFWLVIQGLADGRLFQQREYEQLADIDQEGYRAGLIYFDDLKYSQGSLGGYETAVYGDQDNQKLVILFANQPAFDGMRKLSEKLYEHLSQI</sequence>